<dbReference type="CDD" id="cd00130">
    <property type="entry name" value="PAS"/>
    <property type="match status" value="1"/>
</dbReference>
<dbReference type="InterPro" id="IPR003594">
    <property type="entry name" value="HATPase_dom"/>
</dbReference>
<keyword evidence="7" id="KW-0812">Transmembrane</keyword>
<keyword evidence="7" id="KW-1133">Transmembrane helix</keyword>
<dbReference type="PROSITE" id="PS50109">
    <property type="entry name" value="HIS_KIN"/>
    <property type="match status" value="1"/>
</dbReference>
<evidence type="ECO:0000256" key="2">
    <source>
        <dbReference type="ARBA" id="ARBA00012438"/>
    </source>
</evidence>
<dbReference type="InterPro" id="IPR000700">
    <property type="entry name" value="PAS-assoc_C"/>
</dbReference>
<dbReference type="InterPro" id="IPR035965">
    <property type="entry name" value="PAS-like_dom_sf"/>
</dbReference>
<dbReference type="RefSeq" id="WP_194020617.1">
    <property type="nucleotide sequence ID" value="NZ_JADEVV010000052.1"/>
</dbReference>
<keyword evidence="7" id="KW-0472">Membrane</keyword>
<dbReference type="EMBL" id="JADEVV010000052">
    <property type="protein sequence ID" value="MBE9255190.1"/>
    <property type="molecule type" value="Genomic_DNA"/>
</dbReference>
<dbReference type="PANTHER" id="PTHR43047">
    <property type="entry name" value="TWO-COMPONENT HISTIDINE PROTEIN KINASE"/>
    <property type="match status" value="1"/>
</dbReference>
<dbReference type="SUPFAM" id="SSF55874">
    <property type="entry name" value="ATPase domain of HSP90 chaperone/DNA topoisomerase II/histidine kinase"/>
    <property type="match status" value="1"/>
</dbReference>
<sequence>MIQDKPTFTRPLRYQLLAGCALILLFTSAIAIVFTRQQLQEKSRINITRRAQRLTEGLEFAAEGLVETKDVYRLNRLVQNYAAWPNVQTISIINPNGVIIAHGEGIKMARGKKYAQIAPALFPIFEQVSISGIPQSRITKVDGEEVVVYALPFNTYSFPEQGENSHDQNSHRRGVAITVLAKQELNREVNQALLLVVASFIIGTVVIVLLLGLLIRYSVLAPLGKLHRALINYDNVEQFSLPPLPSNEIGFLGQTLVHTFNQLQIYQREALEIAERKYVEIAQRYELASQATRVWVWECQPQLHYFEVDPNLITWLGFEQPLERGDGDFFIHPDDRPMFWQTIEQSLADPTVELSVELRLEDAEGQIYYCLLRGQIHLEKDQLFTRIIGTIADITEIKKAEEQLKLSNKILAKATQLKDEFLANMSHELRTPLNSILGMAEALQNQFYGPLNGKQIQSLEVVERSGKHLLSLINDILDLSKIEAGKMDLDLESTNLLTLVNHSLTFVQHFALQKRVNLSSEIPPNLPDVMVDKRRICQVLINLLNNAIKFTPEGGKVILQVNLVMEEGAPDHHGQLPQLHLTVIDTGIGIAAERLSNIFEPFVQIDSALNRRYEGTGLGLSLVKKIVELHGGLVGVTSELNRGSQFFVVIPCILQDGVDQPPQGELFKVANIDQPISTTITLVSENCAYATSLSSYFQARGYQLQWLNASFPTRAQLSALKQSDNHSYHWLVMDLPQVTNSTKQMLDEIRDFLGADSVTIVALIDAMDYADGDIVQIEIAADQFLVRPVRFHRLMEIFLQHSQAIAYQ</sequence>
<evidence type="ECO:0000313" key="11">
    <source>
        <dbReference type="Proteomes" id="UP000658720"/>
    </source>
</evidence>
<dbReference type="InterPro" id="IPR000014">
    <property type="entry name" value="PAS"/>
</dbReference>
<dbReference type="InterPro" id="IPR036890">
    <property type="entry name" value="HATPase_C_sf"/>
</dbReference>
<feature type="domain" description="Histidine kinase" evidence="8">
    <location>
        <begin position="424"/>
        <end position="654"/>
    </location>
</feature>
<dbReference type="Gene3D" id="3.30.565.10">
    <property type="entry name" value="Histidine kinase-like ATPase, C-terminal domain"/>
    <property type="match status" value="1"/>
</dbReference>
<dbReference type="PROSITE" id="PS50113">
    <property type="entry name" value="PAC"/>
    <property type="match status" value="1"/>
</dbReference>
<feature type="domain" description="PAC" evidence="9">
    <location>
        <begin position="354"/>
        <end position="406"/>
    </location>
</feature>
<dbReference type="Pfam" id="PF02518">
    <property type="entry name" value="HATPase_c"/>
    <property type="match status" value="1"/>
</dbReference>
<evidence type="ECO:0000256" key="1">
    <source>
        <dbReference type="ARBA" id="ARBA00000085"/>
    </source>
</evidence>
<evidence type="ECO:0000256" key="4">
    <source>
        <dbReference type="ARBA" id="ARBA00022679"/>
    </source>
</evidence>
<dbReference type="EC" id="2.7.13.3" evidence="2"/>
<dbReference type="SUPFAM" id="SSF55785">
    <property type="entry name" value="PYP-like sensor domain (PAS domain)"/>
    <property type="match status" value="1"/>
</dbReference>
<dbReference type="SMART" id="SM00086">
    <property type="entry name" value="PAC"/>
    <property type="match status" value="1"/>
</dbReference>
<dbReference type="SMART" id="SM00387">
    <property type="entry name" value="HATPase_c"/>
    <property type="match status" value="1"/>
</dbReference>
<evidence type="ECO:0000256" key="6">
    <source>
        <dbReference type="ARBA" id="ARBA00023012"/>
    </source>
</evidence>
<dbReference type="InterPro" id="IPR036097">
    <property type="entry name" value="HisK_dim/P_sf"/>
</dbReference>
<dbReference type="InterPro" id="IPR004358">
    <property type="entry name" value="Sig_transdc_His_kin-like_C"/>
</dbReference>
<dbReference type="SMART" id="SM00388">
    <property type="entry name" value="HisKA"/>
    <property type="match status" value="1"/>
</dbReference>
<dbReference type="PANTHER" id="PTHR43047:SF63">
    <property type="entry name" value="HISTIDINE KINASE"/>
    <property type="match status" value="1"/>
</dbReference>
<keyword evidence="3" id="KW-0597">Phosphoprotein</keyword>
<evidence type="ECO:0000259" key="9">
    <source>
        <dbReference type="PROSITE" id="PS50113"/>
    </source>
</evidence>
<accession>A0ABR9VUZ9</accession>
<dbReference type="Proteomes" id="UP000658720">
    <property type="component" value="Unassembled WGS sequence"/>
</dbReference>
<keyword evidence="5" id="KW-0418">Kinase</keyword>
<dbReference type="InterPro" id="IPR003661">
    <property type="entry name" value="HisK_dim/P_dom"/>
</dbReference>
<dbReference type="Pfam" id="PF00512">
    <property type="entry name" value="HisKA"/>
    <property type="match status" value="1"/>
</dbReference>
<dbReference type="InterPro" id="IPR013655">
    <property type="entry name" value="PAS_fold_3"/>
</dbReference>
<protein>
    <recommendedName>
        <fullName evidence="2">histidine kinase</fullName>
        <ecNumber evidence="2">2.7.13.3</ecNumber>
    </recommendedName>
</protein>
<dbReference type="CDD" id="cd00082">
    <property type="entry name" value="HisKA"/>
    <property type="match status" value="1"/>
</dbReference>
<dbReference type="SUPFAM" id="SSF47384">
    <property type="entry name" value="Homodimeric domain of signal transducing histidine kinase"/>
    <property type="match status" value="1"/>
</dbReference>
<dbReference type="Pfam" id="PF08447">
    <property type="entry name" value="PAS_3"/>
    <property type="match status" value="1"/>
</dbReference>
<reference evidence="10 11" key="1">
    <citation type="submission" date="2020-10" db="EMBL/GenBank/DDBJ databases">
        <authorList>
            <person name="Castelo-Branco R."/>
            <person name="Eusebio N."/>
            <person name="Adriana R."/>
            <person name="Vieira A."/>
            <person name="Brugerolle De Fraissinette N."/>
            <person name="Rezende De Castro R."/>
            <person name="Schneider M.P."/>
            <person name="Vasconcelos V."/>
            <person name="Leao P.N."/>
        </authorList>
    </citation>
    <scope>NUCLEOTIDE SEQUENCE [LARGE SCALE GENOMIC DNA]</scope>
    <source>
        <strain evidence="10 11">LEGE 00031</strain>
    </source>
</reference>
<comment type="caution">
    <text evidence="10">The sequence shown here is derived from an EMBL/GenBank/DDBJ whole genome shotgun (WGS) entry which is preliminary data.</text>
</comment>
<organism evidence="10 11">
    <name type="scientific">Synechocystis salina LEGE 00031</name>
    <dbReference type="NCBI Taxonomy" id="1828736"/>
    <lineage>
        <taxon>Bacteria</taxon>
        <taxon>Bacillati</taxon>
        <taxon>Cyanobacteriota</taxon>
        <taxon>Cyanophyceae</taxon>
        <taxon>Synechococcales</taxon>
        <taxon>Merismopediaceae</taxon>
        <taxon>Synechocystis</taxon>
    </lineage>
</organism>
<name>A0ABR9VUZ9_9SYNC</name>
<dbReference type="InterPro" id="IPR001610">
    <property type="entry name" value="PAC"/>
</dbReference>
<feature type="transmembrane region" description="Helical" evidence="7">
    <location>
        <begin position="12"/>
        <end position="34"/>
    </location>
</feature>
<dbReference type="InterPro" id="IPR005467">
    <property type="entry name" value="His_kinase_dom"/>
</dbReference>
<dbReference type="Gene3D" id="3.30.450.20">
    <property type="entry name" value="PAS domain"/>
    <property type="match status" value="1"/>
</dbReference>
<feature type="transmembrane region" description="Helical" evidence="7">
    <location>
        <begin position="192"/>
        <end position="215"/>
    </location>
</feature>
<gene>
    <name evidence="10" type="ORF">IQ217_15360</name>
</gene>
<keyword evidence="4" id="KW-0808">Transferase</keyword>
<keyword evidence="11" id="KW-1185">Reference proteome</keyword>
<dbReference type="CDD" id="cd16922">
    <property type="entry name" value="HATPase_EvgS-ArcB-TorS-like"/>
    <property type="match status" value="1"/>
</dbReference>
<evidence type="ECO:0000256" key="7">
    <source>
        <dbReference type="SAM" id="Phobius"/>
    </source>
</evidence>
<dbReference type="PRINTS" id="PR00344">
    <property type="entry name" value="BCTRLSENSOR"/>
</dbReference>
<keyword evidence="6" id="KW-0902">Two-component regulatory system</keyword>
<proteinExistence type="predicted"/>
<evidence type="ECO:0000256" key="3">
    <source>
        <dbReference type="ARBA" id="ARBA00022553"/>
    </source>
</evidence>
<evidence type="ECO:0000313" key="10">
    <source>
        <dbReference type="EMBL" id="MBE9255190.1"/>
    </source>
</evidence>
<evidence type="ECO:0000256" key="5">
    <source>
        <dbReference type="ARBA" id="ARBA00022777"/>
    </source>
</evidence>
<evidence type="ECO:0000259" key="8">
    <source>
        <dbReference type="PROSITE" id="PS50109"/>
    </source>
</evidence>
<dbReference type="Gene3D" id="1.10.287.130">
    <property type="match status" value="1"/>
</dbReference>
<comment type="catalytic activity">
    <reaction evidence="1">
        <text>ATP + protein L-histidine = ADP + protein N-phospho-L-histidine.</text>
        <dbReference type="EC" id="2.7.13.3"/>
    </reaction>
</comment>